<feature type="coiled-coil region" evidence="2">
    <location>
        <begin position="337"/>
        <end position="364"/>
    </location>
</feature>
<dbReference type="GO" id="GO:0005524">
    <property type="term" value="F:ATP binding"/>
    <property type="evidence" value="ECO:0007669"/>
    <property type="project" value="UniProtKB-KW"/>
</dbReference>
<dbReference type="InterPro" id="IPR046841">
    <property type="entry name" value="SpoIVA_middle"/>
</dbReference>
<feature type="domain" description="Stage IV sporulation protein A ATPase" evidence="3">
    <location>
        <begin position="1"/>
        <end position="238"/>
    </location>
</feature>
<dbReference type="Pfam" id="PF20438">
    <property type="entry name" value="SpoIVA_middle"/>
    <property type="match status" value="1"/>
</dbReference>
<reference evidence="6" key="1">
    <citation type="submission" date="2017-11" db="EMBL/GenBank/DDBJ databases">
        <title>Three new genomes from thermophilic consortium.</title>
        <authorList>
            <person name="Quaggio R."/>
            <person name="Amgarten D."/>
            <person name="Setubal J.C."/>
        </authorList>
    </citation>
    <scope>NUCLEOTIDE SEQUENCE</scope>
    <source>
        <strain evidence="6">ZCTH01-B2</strain>
    </source>
</reference>
<evidence type="ECO:0000259" key="3">
    <source>
        <dbReference type="Pfam" id="PF09547"/>
    </source>
</evidence>
<keyword evidence="1" id="KW-0749">Sporulation</keyword>
<keyword evidence="1" id="KW-0547">Nucleotide-binding</keyword>
<accession>A0A953I642</accession>
<dbReference type="Pfam" id="PF20439">
    <property type="entry name" value="SpoIVA_C"/>
    <property type="match status" value="1"/>
</dbReference>
<dbReference type="RefSeq" id="WP_273377389.1">
    <property type="nucleotide sequence ID" value="NZ_JACSIR010000011.1"/>
</dbReference>
<evidence type="ECO:0000259" key="4">
    <source>
        <dbReference type="Pfam" id="PF20438"/>
    </source>
</evidence>
<dbReference type="InterPro" id="IPR027417">
    <property type="entry name" value="P-loop_NTPase"/>
</dbReference>
<sequence>MERIDIFEDVARRTGGDIYIGVVGPVRTGKSTFIRRLAEQVILPNIEDEYLQARIRDELPQSGNGRTIMTVEPKFVPDEAVEITLREGLTVRVRLVDSVGYAVEGALGYMQEDGSPRMVRTPWFEEEIPFHDAAEIGTRKVIAEHSTIGLLVTTDGTITDLARGKYLEAEERVVSELQTLGKPFVIVLNTTRPYAQETMELAGELEVKYNAPVIPVDASELTQDDIHLILEQALFEFPVREANIALPRWVEELDSAHPVRAQFEEAIAEALQGIQKIRDVDAAVERLSSYEFMAAVNLQSIDMGAGVAHVQTEARDDLYYQVLEEITGVPLEGKHTMVRLLREYTQAKREYDKIKDALEDVKATGYGVVTPAIEDITFEEPELVRQGIMYGVKLQATAPSLHFIRADISAEVTPIIGTAKQGEELVQYLLERFEDDPRQLWEFDIFGKSLHELVQEGIKAKLHRMPEDAQVKLQETLSRIINEGSGGLICIII</sequence>
<dbReference type="Gene3D" id="3.40.50.300">
    <property type="entry name" value="P-loop containing nucleotide triphosphate hydrolases"/>
    <property type="match status" value="1"/>
</dbReference>
<comment type="subcellular location">
    <subcellularLocation>
        <location evidence="1">Cytoplasm</location>
    </subcellularLocation>
</comment>
<dbReference type="GO" id="GO:0030435">
    <property type="term" value="P:sporulation resulting in formation of a cellular spore"/>
    <property type="evidence" value="ECO:0007669"/>
    <property type="project" value="UniProtKB-KW"/>
</dbReference>
<keyword evidence="2" id="KW-0175">Coiled coil</keyword>
<dbReference type="GO" id="GO:0005737">
    <property type="term" value="C:cytoplasm"/>
    <property type="evidence" value="ECO:0007669"/>
    <property type="project" value="UniProtKB-SubCell"/>
</dbReference>
<dbReference type="GO" id="GO:0016887">
    <property type="term" value="F:ATP hydrolysis activity"/>
    <property type="evidence" value="ECO:0007669"/>
    <property type="project" value="InterPro"/>
</dbReference>
<dbReference type="PIRSF" id="PIRSF007466">
    <property type="entry name" value="SpoIVA"/>
    <property type="match status" value="1"/>
</dbReference>
<evidence type="ECO:0000256" key="2">
    <source>
        <dbReference type="SAM" id="Coils"/>
    </source>
</evidence>
<gene>
    <name evidence="6" type="primary">spoIVA</name>
    <name evidence="6" type="ORF">CWE10_00225</name>
</gene>
<evidence type="ECO:0000313" key="7">
    <source>
        <dbReference type="Proteomes" id="UP000732377"/>
    </source>
</evidence>
<dbReference type="SUPFAM" id="SSF52540">
    <property type="entry name" value="P-loop containing nucleoside triphosphate hydrolases"/>
    <property type="match status" value="1"/>
</dbReference>
<comment type="catalytic activity">
    <reaction evidence="1">
        <text>ATP + H2O = ADP + phosphate + H(+)</text>
        <dbReference type="Rhea" id="RHEA:13065"/>
        <dbReference type="ChEBI" id="CHEBI:15377"/>
        <dbReference type="ChEBI" id="CHEBI:15378"/>
        <dbReference type="ChEBI" id="CHEBI:30616"/>
        <dbReference type="ChEBI" id="CHEBI:43474"/>
        <dbReference type="ChEBI" id="CHEBI:456216"/>
    </reaction>
</comment>
<evidence type="ECO:0000256" key="1">
    <source>
        <dbReference type="PIRNR" id="PIRNR007466"/>
    </source>
</evidence>
<dbReference type="InterPro" id="IPR046842">
    <property type="entry name" value="SpoIVA_ATPase"/>
</dbReference>
<evidence type="ECO:0000313" key="6">
    <source>
        <dbReference type="EMBL" id="MBY6274634.1"/>
    </source>
</evidence>
<dbReference type="NCBIfam" id="TIGR02836">
    <property type="entry name" value="spore_IV_A"/>
    <property type="match status" value="1"/>
</dbReference>
<comment type="caution">
    <text evidence="6">The sequence shown here is derived from an EMBL/GenBank/DDBJ whole genome shotgun (WGS) entry which is preliminary data.</text>
</comment>
<dbReference type="EMBL" id="PIUK01000001">
    <property type="protein sequence ID" value="MBY6274634.1"/>
    <property type="molecule type" value="Genomic_DNA"/>
</dbReference>
<dbReference type="InterPro" id="IPR046840">
    <property type="entry name" value="SpoIVA_C"/>
</dbReference>
<feature type="domain" description="Sporulation stage IV protein A C-terminal" evidence="5">
    <location>
        <begin position="418"/>
        <end position="493"/>
    </location>
</feature>
<feature type="domain" description="Stage IV sporulation protein A middle" evidence="4">
    <location>
        <begin position="239"/>
        <end position="417"/>
    </location>
</feature>
<name>A0A953I642_SYMTR</name>
<protein>
    <recommendedName>
        <fullName evidence="1">Stage IV sporulation protein A</fullName>
        <ecNumber evidence="1">3.6.1.-</ecNumber>
    </recommendedName>
    <alternativeName>
        <fullName evidence="1">Coat morphogenetic protein SpoIVA</fullName>
    </alternativeName>
</protein>
<comment type="function">
    <text evidence="1">ATPase. Has a role at an early stage in the morphogenesis of the spore coat.</text>
</comment>
<dbReference type="AlphaFoldDB" id="A0A953I642"/>
<dbReference type="EC" id="3.6.1.-" evidence="1"/>
<dbReference type="InterPro" id="IPR014201">
    <property type="entry name" value="Spore_IV_A"/>
</dbReference>
<organism evidence="6 7">
    <name type="scientific">Symbiobacterium thermophilum</name>
    <dbReference type="NCBI Taxonomy" id="2734"/>
    <lineage>
        <taxon>Bacteria</taxon>
        <taxon>Bacillati</taxon>
        <taxon>Bacillota</taxon>
        <taxon>Clostridia</taxon>
        <taxon>Eubacteriales</taxon>
        <taxon>Symbiobacteriaceae</taxon>
        <taxon>Symbiobacterium</taxon>
    </lineage>
</organism>
<dbReference type="Proteomes" id="UP000732377">
    <property type="component" value="Unassembled WGS sequence"/>
</dbReference>
<dbReference type="Pfam" id="PF09547">
    <property type="entry name" value="SpoIVA_ATPase"/>
    <property type="match status" value="1"/>
</dbReference>
<proteinExistence type="predicted"/>
<keyword evidence="1" id="KW-0067">ATP-binding</keyword>
<keyword evidence="1" id="KW-0378">Hydrolase</keyword>
<evidence type="ECO:0000259" key="5">
    <source>
        <dbReference type="Pfam" id="PF20439"/>
    </source>
</evidence>
<keyword evidence="1" id="KW-0963">Cytoplasm</keyword>